<dbReference type="InterPro" id="IPR003774">
    <property type="entry name" value="AlgH-like"/>
</dbReference>
<protein>
    <submittedName>
        <fullName evidence="2">YqgE/AlgH family protein</fullName>
    </submittedName>
</protein>
<dbReference type="NCBIfam" id="NF001270">
    <property type="entry name" value="PRK00228.2-2"/>
    <property type="match status" value="1"/>
</dbReference>
<accession>A0AAN0MI87</accession>
<dbReference type="GO" id="GO:0005829">
    <property type="term" value="C:cytosol"/>
    <property type="evidence" value="ECO:0007669"/>
    <property type="project" value="TreeGrafter"/>
</dbReference>
<reference evidence="2" key="1">
    <citation type="journal article" date="2024" name="Int. J. Syst. Evol. Microbiol.">
        <title>Brooklawnia propionicigenes sp. nov., a facultatively anaerobic, propionate-producing bacterium isolated from a methanogenic reactor treating waste from cattle farms.</title>
        <authorList>
            <person name="Akita Y."/>
            <person name="Ueki A."/>
            <person name="Tonouchi A."/>
            <person name="Sugawara Y."/>
            <person name="Honma S."/>
            <person name="Kaku N."/>
            <person name="Ueki K."/>
        </authorList>
    </citation>
    <scope>NUCLEOTIDE SEQUENCE</scope>
    <source>
        <strain evidence="2">SH051</strain>
    </source>
</reference>
<dbReference type="Gene3D" id="3.40.1740.10">
    <property type="entry name" value="VC0467-like"/>
    <property type="match status" value="1"/>
</dbReference>
<evidence type="ECO:0000256" key="1">
    <source>
        <dbReference type="ARBA" id="ARBA00009600"/>
    </source>
</evidence>
<keyword evidence="3" id="KW-1185">Reference proteome</keyword>
<proteinExistence type="inferred from homology"/>
<dbReference type="SUPFAM" id="SSF143456">
    <property type="entry name" value="VC0467-like"/>
    <property type="match status" value="1"/>
</dbReference>
<organism evidence="2 3">
    <name type="scientific">Brooklawnia propionicigenes</name>
    <dbReference type="NCBI Taxonomy" id="3041175"/>
    <lineage>
        <taxon>Bacteria</taxon>
        <taxon>Bacillati</taxon>
        <taxon>Actinomycetota</taxon>
        <taxon>Actinomycetes</taxon>
        <taxon>Propionibacteriales</taxon>
        <taxon>Propionibacteriaceae</taxon>
        <taxon>Brooklawnia</taxon>
    </lineage>
</organism>
<dbReference type="KEGG" id="broo:brsh051_26990"/>
<evidence type="ECO:0000313" key="2">
    <source>
        <dbReference type="EMBL" id="BEH03418.1"/>
    </source>
</evidence>
<dbReference type="Pfam" id="PF02622">
    <property type="entry name" value="DUF179"/>
    <property type="match status" value="1"/>
</dbReference>
<evidence type="ECO:0000313" key="3">
    <source>
        <dbReference type="Proteomes" id="UP001431656"/>
    </source>
</evidence>
<dbReference type="PANTHER" id="PTHR30327:SF1">
    <property type="entry name" value="UPF0301 PROTEIN YQGE"/>
    <property type="match status" value="1"/>
</dbReference>
<dbReference type="Proteomes" id="UP001431656">
    <property type="component" value="Chromosome"/>
</dbReference>
<dbReference type="AlphaFoldDB" id="A0AAN0MI87"/>
<dbReference type="EMBL" id="AP028056">
    <property type="protein sequence ID" value="BEH03418.1"/>
    <property type="molecule type" value="Genomic_DNA"/>
</dbReference>
<comment type="similarity">
    <text evidence="1">Belongs to the UPF0301 (AlgH) family.</text>
</comment>
<name>A0AAN0MI87_9ACTN</name>
<sequence length="175" mass="18873">MSTSGGNQEFFDQSVVLLLDCDHDGALGVTLNKLAGTSLEAVLPDWTALVAPPRVLFAGGPVSPQGAVCVAKLQDPTEEPPGWRPVIGDIGLLHLDTPVEIASGGYTDLRIFAGYSGWAPGQLDEELARGAWFRMPSRDEDIFTADPTSLWRRILRRHGGTPALLSTWPKDPELN</sequence>
<gene>
    <name evidence="2" type="ORF">brsh051_26990</name>
</gene>
<dbReference type="PANTHER" id="PTHR30327">
    <property type="entry name" value="UNCHARACTERIZED PROTEIN YQGE"/>
    <property type="match status" value="1"/>
</dbReference>